<evidence type="ECO:0000313" key="2">
    <source>
        <dbReference type="Proteomes" id="UP001589590"/>
    </source>
</evidence>
<name>A0ABV5GZ82_9FLAO</name>
<dbReference type="EMBL" id="JBHMFA010000005">
    <property type="protein sequence ID" value="MFB9104947.1"/>
    <property type="molecule type" value="Genomic_DNA"/>
</dbReference>
<dbReference type="Proteomes" id="UP001589590">
    <property type="component" value="Unassembled WGS sequence"/>
</dbReference>
<dbReference type="InterPro" id="IPR036866">
    <property type="entry name" value="RibonucZ/Hydroxyglut_hydro"/>
</dbReference>
<accession>A0ABV5GZ82</accession>
<organism evidence="1 2">
    <name type="scientific">Algibacter miyuki</name>
    <dbReference type="NCBI Taxonomy" id="1306933"/>
    <lineage>
        <taxon>Bacteria</taxon>
        <taxon>Pseudomonadati</taxon>
        <taxon>Bacteroidota</taxon>
        <taxon>Flavobacteriia</taxon>
        <taxon>Flavobacteriales</taxon>
        <taxon>Flavobacteriaceae</taxon>
        <taxon>Algibacter</taxon>
    </lineage>
</organism>
<reference evidence="1 2" key="1">
    <citation type="submission" date="2024-09" db="EMBL/GenBank/DDBJ databases">
        <authorList>
            <person name="Sun Q."/>
            <person name="Mori K."/>
        </authorList>
    </citation>
    <scope>NUCLEOTIDE SEQUENCE [LARGE SCALE GENOMIC DNA]</scope>
    <source>
        <strain evidence="1 2">CECT 8300</strain>
    </source>
</reference>
<dbReference type="PANTHER" id="PTHR30619:SF1">
    <property type="entry name" value="RECOMBINATION PROTEIN 2"/>
    <property type="match status" value="1"/>
</dbReference>
<protein>
    <submittedName>
        <fullName evidence="1">ComEC/Rec2 family competence protein</fullName>
    </submittedName>
</protein>
<keyword evidence="2" id="KW-1185">Reference proteome</keyword>
<comment type="caution">
    <text evidence="1">The sequence shown here is derived from an EMBL/GenBank/DDBJ whole genome shotgun (WGS) entry which is preliminary data.</text>
</comment>
<sequence>MAHKFVGLSKDHKKIFLHTYNTNDKKFKSEREVLWGDWLSIDENQDTSTLGAGWLAVKWAINTPNEKTLYIKESDTSNTRPLEIIFVDVGQGDGAVLISPERNEEERIMVIDAGEGENMKTFLEGRFAHRGFQFEAAIITHPDKDHYYGFKSIFENKKIGFNTIYQNGLVERPVSGTFAKVGGLKKDPETNISYIENLAIDDTEIKKHFTDESTFGRFVFPKIMHAALSNPKIKNFKMLSTDASQSTHENGRKYMPGFAPSDGKNYSIEVLGPVTNSDNQGNLRLEKISSYGKTKNGHSIILRLHYGKFKVLFGGDLNKPAEKFLLKHYTQRKSFPKYGSEASKNMIDEAKNWFNAEVMKVCHHGASDVTNEFMEAVNPACFVISSGDEEGHVHPRPDLLGRLGKYGRGESPVLLSTELQRSTREHEDQNLVATLKKNIAKLVKTPSEKLNALIDETITKLAKTNVSVYGAIYLKTDGERLITAFKIEEKSKLKKWFYFEYKIDDSGELTLIG</sequence>
<gene>
    <name evidence="1" type="ORF">ACFFU1_08550</name>
</gene>
<dbReference type="Gene3D" id="3.60.15.10">
    <property type="entry name" value="Ribonuclease Z/Hydroxyacylglutathione hydrolase-like"/>
    <property type="match status" value="1"/>
</dbReference>
<dbReference type="PANTHER" id="PTHR30619">
    <property type="entry name" value="DNA INTERNALIZATION/COMPETENCE PROTEIN COMEC/REC2"/>
    <property type="match status" value="1"/>
</dbReference>
<dbReference type="InterPro" id="IPR052159">
    <property type="entry name" value="Competence_DNA_uptake"/>
</dbReference>
<evidence type="ECO:0000313" key="1">
    <source>
        <dbReference type="EMBL" id="MFB9104947.1"/>
    </source>
</evidence>
<dbReference type="SUPFAM" id="SSF56281">
    <property type="entry name" value="Metallo-hydrolase/oxidoreductase"/>
    <property type="match status" value="1"/>
</dbReference>
<dbReference type="RefSeq" id="WP_290272972.1">
    <property type="nucleotide sequence ID" value="NZ_JAUFQP010000013.1"/>
</dbReference>
<proteinExistence type="predicted"/>